<dbReference type="SUPFAM" id="SSF51735">
    <property type="entry name" value="NAD(P)-binding Rossmann-fold domains"/>
    <property type="match status" value="1"/>
</dbReference>
<name>A0A1G5F296_9FIRM</name>
<dbReference type="HAMAP" id="MF_00670">
    <property type="entry name" value="Altron_oxidoreduct"/>
    <property type="match status" value="1"/>
</dbReference>
<dbReference type="InterPro" id="IPR023668">
    <property type="entry name" value="Altronate_OxRdtase"/>
</dbReference>
<dbReference type="PANTHER" id="PTHR30524">
    <property type="entry name" value="MANNITOL-1-PHOSPHATE 5-DEHYDROGENASE"/>
    <property type="match status" value="1"/>
</dbReference>
<dbReference type="Pfam" id="PF01232">
    <property type="entry name" value="Mannitol_dh"/>
    <property type="match status" value="1"/>
</dbReference>
<evidence type="ECO:0000259" key="5">
    <source>
        <dbReference type="Pfam" id="PF01232"/>
    </source>
</evidence>
<dbReference type="EC" id="1.1.1.58" evidence="4"/>
<feature type="domain" description="Mannitol dehydrogenase C-terminal" evidence="6">
    <location>
        <begin position="272"/>
        <end position="466"/>
    </location>
</feature>
<evidence type="ECO:0000256" key="4">
    <source>
        <dbReference type="HAMAP-Rule" id="MF_00670"/>
    </source>
</evidence>
<reference evidence="7 8" key="1">
    <citation type="submission" date="2016-10" db="EMBL/GenBank/DDBJ databases">
        <authorList>
            <person name="de Groot N.N."/>
        </authorList>
    </citation>
    <scope>NUCLEOTIDE SEQUENCE [LARGE SCALE GENOMIC DNA]</scope>
    <source>
        <strain evidence="7 8">DSM 18978</strain>
    </source>
</reference>
<dbReference type="Gene3D" id="3.40.50.720">
    <property type="entry name" value="NAD(P)-binding Rossmann-like Domain"/>
    <property type="match status" value="1"/>
</dbReference>
<proteinExistence type="inferred from homology"/>
<dbReference type="GO" id="GO:0019592">
    <property type="term" value="P:mannitol catabolic process"/>
    <property type="evidence" value="ECO:0007669"/>
    <property type="project" value="TreeGrafter"/>
</dbReference>
<dbReference type="GO" id="GO:0009026">
    <property type="term" value="F:tagaturonate reductase activity"/>
    <property type="evidence" value="ECO:0007669"/>
    <property type="project" value="UniProtKB-UniRule"/>
</dbReference>
<dbReference type="GO" id="GO:0008926">
    <property type="term" value="F:mannitol-1-phosphate 5-dehydrogenase activity"/>
    <property type="evidence" value="ECO:0007669"/>
    <property type="project" value="UniProtKB-EC"/>
</dbReference>
<evidence type="ECO:0000256" key="3">
    <source>
        <dbReference type="ARBA" id="ARBA00048615"/>
    </source>
</evidence>
<dbReference type="InterPro" id="IPR013131">
    <property type="entry name" value="Mannitol_DH_N"/>
</dbReference>
<keyword evidence="2 4" id="KW-0520">NAD</keyword>
<organism evidence="7 8">
    <name type="scientific">Alkaliphilus peptidifermentans DSM 18978</name>
    <dbReference type="NCBI Taxonomy" id="1120976"/>
    <lineage>
        <taxon>Bacteria</taxon>
        <taxon>Bacillati</taxon>
        <taxon>Bacillota</taxon>
        <taxon>Clostridia</taxon>
        <taxon>Peptostreptococcales</taxon>
        <taxon>Natronincolaceae</taxon>
        <taxon>Alkaliphilus</taxon>
    </lineage>
</organism>
<dbReference type="InterPro" id="IPR036291">
    <property type="entry name" value="NAD(P)-bd_dom_sf"/>
</dbReference>
<comment type="pathway">
    <text evidence="4">Carbohydrate metabolism; pentose and glucuronate interconversion.</text>
</comment>
<dbReference type="SUPFAM" id="SSF48179">
    <property type="entry name" value="6-phosphogluconate dehydrogenase C-terminal domain-like"/>
    <property type="match status" value="1"/>
</dbReference>
<dbReference type="PRINTS" id="PR00084">
    <property type="entry name" value="MTLDHDRGNASE"/>
</dbReference>
<dbReference type="InterPro" id="IPR000669">
    <property type="entry name" value="Mannitol_DH"/>
</dbReference>
<feature type="binding site" evidence="4">
    <location>
        <begin position="18"/>
        <end position="29"/>
    </location>
    <ligand>
        <name>NAD(+)</name>
        <dbReference type="ChEBI" id="CHEBI:57540"/>
    </ligand>
</feature>
<dbReference type="GO" id="GO:0019698">
    <property type="term" value="P:D-galacturonate catabolic process"/>
    <property type="evidence" value="ECO:0007669"/>
    <property type="project" value="TreeGrafter"/>
</dbReference>
<dbReference type="GO" id="GO:0005829">
    <property type="term" value="C:cytosol"/>
    <property type="evidence" value="ECO:0007669"/>
    <property type="project" value="TreeGrafter"/>
</dbReference>
<dbReference type="InterPro" id="IPR013118">
    <property type="entry name" value="Mannitol_DH_C"/>
</dbReference>
<keyword evidence="8" id="KW-1185">Reference proteome</keyword>
<dbReference type="Proteomes" id="UP000198636">
    <property type="component" value="Unassembled WGS sequence"/>
</dbReference>
<comment type="catalytic activity">
    <reaction evidence="4">
        <text>D-altronate + NAD(+) = keto-D-tagaturonate + NADH + H(+)</text>
        <dbReference type="Rhea" id="RHEA:17813"/>
        <dbReference type="ChEBI" id="CHEBI:15378"/>
        <dbReference type="ChEBI" id="CHEBI:17360"/>
        <dbReference type="ChEBI" id="CHEBI:17886"/>
        <dbReference type="ChEBI" id="CHEBI:57540"/>
        <dbReference type="ChEBI" id="CHEBI:57945"/>
        <dbReference type="EC" id="1.1.1.58"/>
    </reaction>
</comment>
<evidence type="ECO:0000256" key="2">
    <source>
        <dbReference type="ARBA" id="ARBA00023027"/>
    </source>
</evidence>
<feature type="domain" description="Mannitol dehydrogenase N-terminal" evidence="5">
    <location>
        <begin position="16"/>
        <end position="253"/>
    </location>
</feature>
<keyword evidence="1 4" id="KW-0560">Oxidoreductase</keyword>
<dbReference type="UniPathway" id="UPA00246"/>
<accession>A0A1G5F296</accession>
<dbReference type="EMBL" id="FMUS01000006">
    <property type="protein sequence ID" value="SCY32748.1"/>
    <property type="molecule type" value="Genomic_DNA"/>
</dbReference>
<comment type="similarity">
    <text evidence="4">Belongs to the mannitol dehydrogenase family. UxaB subfamily.</text>
</comment>
<evidence type="ECO:0000259" key="6">
    <source>
        <dbReference type="Pfam" id="PF08125"/>
    </source>
</evidence>
<evidence type="ECO:0000313" key="7">
    <source>
        <dbReference type="EMBL" id="SCY32748.1"/>
    </source>
</evidence>
<dbReference type="AlphaFoldDB" id="A0A1G5F296"/>
<evidence type="ECO:0000313" key="8">
    <source>
        <dbReference type="Proteomes" id="UP000198636"/>
    </source>
</evidence>
<dbReference type="STRING" id="1120976.SAMN03080606_01294"/>
<dbReference type="InterPro" id="IPR008927">
    <property type="entry name" value="6-PGluconate_DH-like_C_sf"/>
</dbReference>
<dbReference type="PANTHER" id="PTHR30524:SF0">
    <property type="entry name" value="ALTRONATE OXIDOREDUCTASE-RELATED"/>
    <property type="match status" value="1"/>
</dbReference>
<evidence type="ECO:0000256" key="1">
    <source>
        <dbReference type="ARBA" id="ARBA00023002"/>
    </source>
</evidence>
<dbReference type="Gene3D" id="1.10.1040.10">
    <property type="entry name" value="N-(1-d-carboxylethyl)-l-norvaline Dehydrogenase, domain 2"/>
    <property type="match status" value="1"/>
</dbReference>
<dbReference type="RefSeq" id="WP_091541319.1">
    <property type="nucleotide sequence ID" value="NZ_FMUS01000006.1"/>
</dbReference>
<dbReference type="Pfam" id="PF08125">
    <property type="entry name" value="Mannitol_dh_C"/>
    <property type="match status" value="1"/>
</dbReference>
<dbReference type="OrthoDB" id="9768714at2"/>
<protein>
    <recommendedName>
        <fullName evidence="4">Altronate oxidoreductase</fullName>
        <ecNumber evidence="4">1.1.1.58</ecNumber>
    </recommendedName>
    <alternativeName>
        <fullName evidence="4">Tagaturonate dehydrogenase</fullName>
    </alternativeName>
    <alternativeName>
        <fullName evidence="4">Tagaturonate reductase</fullName>
    </alternativeName>
</protein>
<dbReference type="NCBIfam" id="NF002969">
    <property type="entry name" value="PRK03643.1"/>
    <property type="match status" value="1"/>
</dbReference>
<gene>
    <name evidence="4" type="primary">uxaB</name>
    <name evidence="7" type="ORF">SAMN03080606_01294</name>
</gene>
<dbReference type="InterPro" id="IPR013328">
    <property type="entry name" value="6PGD_dom2"/>
</dbReference>
<sequence>MKLNKTNHSNHQKYPERILQFGEGNFLRAFVNWMIDKMNKECQYNSGVVVIQPLDNGLVHLLNEQDGLYTVYLNGIKDGDVISEHNVVDCVTRGINTYTDYEQYLEVAKNPDLKIVLSNTTEAGIALNEKDCLEDRPQSSFPGKLTAFLYHRYKAFNGDKSKGLVFIPCELIDRNGEKLKEIILKLAEIWSLEDEFKVWLQEACTFCNSLVDRIVPGYPRERIEEIRIELGYEDSLVVEGEPFHLWVIEGPAWIKEEFPAHKAGLNVLVVDDMTPYRTRKVRILNGAHTCMVPVAYLYGIDTVRESVENPILGKYIRDTIFEEIIPTLDLPKDELENFSNAVIDRFKNPFIKHQLMSIALNSTSKFETRVLPSILEYQSRKQELPKKLVFSLSALIAFYKGERNNEKIQLADDTDILNLFKDLWKANDGTEDYLKHLVTEVLGNERIWKTDLNQVPNLTEAVTDYLIKIDELGLEKALQEVL</sequence>
<comment type="catalytic activity">
    <reaction evidence="3">
        <text>D-mannitol 1-phosphate + NAD(+) = beta-D-fructose 6-phosphate + NADH + H(+)</text>
        <dbReference type="Rhea" id="RHEA:19661"/>
        <dbReference type="ChEBI" id="CHEBI:15378"/>
        <dbReference type="ChEBI" id="CHEBI:57540"/>
        <dbReference type="ChEBI" id="CHEBI:57634"/>
        <dbReference type="ChEBI" id="CHEBI:57945"/>
        <dbReference type="ChEBI" id="CHEBI:61381"/>
        <dbReference type="EC" id="1.1.1.17"/>
    </reaction>
</comment>